<dbReference type="GO" id="GO:0016757">
    <property type="term" value="F:glycosyltransferase activity"/>
    <property type="evidence" value="ECO:0007669"/>
    <property type="project" value="InterPro"/>
</dbReference>
<proteinExistence type="predicted"/>
<dbReference type="CDD" id="cd03808">
    <property type="entry name" value="GT4_CapM-like"/>
    <property type="match status" value="1"/>
</dbReference>
<dbReference type="PANTHER" id="PTHR12526">
    <property type="entry name" value="GLYCOSYLTRANSFERASE"/>
    <property type="match status" value="1"/>
</dbReference>
<reference evidence="3 4" key="1">
    <citation type="submission" date="2018-10" db="EMBL/GenBank/DDBJ databases">
        <title>Genomic Encyclopedia of Archaeal and Bacterial Type Strains, Phase II (KMG-II): from individual species to whole genera.</title>
        <authorList>
            <person name="Goeker M."/>
        </authorList>
    </citation>
    <scope>NUCLEOTIDE SEQUENCE [LARGE SCALE GENOMIC DNA]</scope>
    <source>
        <strain evidence="3 4">DSM 19727</strain>
    </source>
</reference>
<dbReference type="Gene3D" id="3.40.50.2000">
    <property type="entry name" value="Glycogen Phosphorylase B"/>
    <property type="match status" value="2"/>
</dbReference>
<name>A0A3L9ZR93_9FLAO</name>
<evidence type="ECO:0000259" key="1">
    <source>
        <dbReference type="Pfam" id="PF00534"/>
    </source>
</evidence>
<feature type="domain" description="Glycosyl transferase family 1" evidence="1">
    <location>
        <begin position="194"/>
        <end position="361"/>
    </location>
</feature>
<keyword evidence="3" id="KW-0808">Transferase</keyword>
<evidence type="ECO:0000313" key="4">
    <source>
        <dbReference type="Proteomes" id="UP000280368"/>
    </source>
</evidence>
<dbReference type="PANTHER" id="PTHR12526:SF630">
    <property type="entry name" value="GLYCOSYLTRANSFERASE"/>
    <property type="match status" value="1"/>
</dbReference>
<dbReference type="OrthoDB" id="9790710at2"/>
<gene>
    <name evidence="3" type="ORF">BC961_2170</name>
</gene>
<dbReference type="AlphaFoldDB" id="A0A3L9ZR93"/>
<dbReference type="Pfam" id="PF13579">
    <property type="entry name" value="Glyco_trans_4_4"/>
    <property type="match status" value="1"/>
</dbReference>
<dbReference type="Proteomes" id="UP000280368">
    <property type="component" value="Unassembled WGS sequence"/>
</dbReference>
<comment type="caution">
    <text evidence="3">The sequence shown here is derived from an EMBL/GenBank/DDBJ whole genome shotgun (WGS) entry which is preliminary data.</text>
</comment>
<dbReference type="RefSeq" id="WP_121925799.1">
    <property type="nucleotide sequence ID" value="NZ_CBCSGA010000004.1"/>
</dbReference>
<dbReference type="InterPro" id="IPR001296">
    <property type="entry name" value="Glyco_trans_1"/>
</dbReference>
<sequence length="388" mass="43812">MVDINKRKVIRTSTISLSLDYLLRGQLSFLNNVYEVIAVSGQNEHLEKVAVREKVRIVDVQMQRAIKPLRDLLSLWKLFRLFQKEKPLIVHSITPKAGLLSMIAAYFAGVPIRIHTFTGLIFPSKTGILKRILILMDKLLCLFATNIYPEGNGVKEDLINYKITSKPLKVLVNGNVNGIDKDYFNPALYSSEDKIELRKELGILENDFVFIFVGRLVGDKGVNELIAAFERFSNEVKKIKLLLVGPFESDLDPLSSSTLGIIKSNRNIISVGFQPDVRTYFAISTALVFPSYREGFPNVVLQAGAMGLPSIVSNINGCNEIIIEGENGVIIPVKDGDAIYNAMKKMIDNDFIRNRMQQNSRLMIVSRYEQQIVWDAILAEYKRLEKNV</sequence>
<feature type="domain" description="Glycosyltransferase subfamily 4-like N-terminal" evidence="2">
    <location>
        <begin position="49"/>
        <end position="171"/>
    </location>
</feature>
<organism evidence="3 4">
    <name type="scientific">Flavobacterium weaverense</name>
    <dbReference type="NCBI Taxonomy" id="271156"/>
    <lineage>
        <taxon>Bacteria</taxon>
        <taxon>Pseudomonadati</taxon>
        <taxon>Bacteroidota</taxon>
        <taxon>Flavobacteriia</taxon>
        <taxon>Flavobacteriales</taxon>
        <taxon>Flavobacteriaceae</taxon>
        <taxon>Flavobacterium</taxon>
    </lineage>
</organism>
<dbReference type="InterPro" id="IPR028098">
    <property type="entry name" value="Glyco_trans_4-like_N"/>
</dbReference>
<evidence type="ECO:0000313" key="3">
    <source>
        <dbReference type="EMBL" id="RMA74840.1"/>
    </source>
</evidence>
<protein>
    <submittedName>
        <fullName evidence="3">Glycosyltransferase involved in cell wall biosynthesis</fullName>
    </submittedName>
</protein>
<keyword evidence="4" id="KW-1185">Reference proteome</keyword>
<evidence type="ECO:0000259" key="2">
    <source>
        <dbReference type="Pfam" id="PF13579"/>
    </source>
</evidence>
<accession>A0A3L9ZR93</accession>
<dbReference type="Pfam" id="PF00534">
    <property type="entry name" value="Glycos_transf_1"/>
    <property type="match status" value="1"/>
</dbReference>
<dbReference type="SUPFAM" id="SSF53756">
    <property type="entry name" value="UDP-Glycosyltransferase/glycogen phosphorylase"/>
    <property type="match status" value="1"/>
</dbReference>
<dbReference type="EMBL" id="REFH01000010">
    <property type="protein sequence ID" value="RMA74840.1"/>
    <property type="molecule type" value="Genomic_DNA"/>
</dbReference>